<gene>
    <name evidence="7" type="ORF">ENP70_08305</name>
</gene>
<evidence type="ECO:0000256" key="3">
    <source>
        <dbReference type="ARBA" id="ARBA00022692"/>
    </source>
</evidence>
<reference evidence="7" key="1">
    <citation type="journal article" date="2020" name="mSystems">
        <title>Genome- and Community-Level Interaction Insights into Carbon Utilization and Element Cycling Functions of Hydrothermarchaeota in Hydrothermal Sediment.</title>
        <authorList>
            <person name="Zhou Z."/>
            <person name="Liu Y."/>
            <person name="Xu W."/>
            <person name="Pan J."/>
            <person name="Luo Z.H."/>
            <person name="Li M."/>
        </authorList>
    </citation>
    <scope>NUCLEOTIDE SEQUENCE [LARGE SCALE GENOMIC DNA]</scope>
    <source>
        <strain evidence="7">SpSt-243</strain>
    </source>
</reference>
<dbReference type="AlphaFoldDB" id="A0A7C1T801"/>
<feature type="transmembrane region" description="Helical" evidence="6">
    <location>
        <begin position="114"/>
        <end position="133"/>
    </location>
</feature>
<keyword evidence="3 6" id="KW-0812">Transmembrane</keyword>
<keyword evidence="2" id="KW-1003">Cell membrane</keyword>
<evidence type="ECO:0000256" key="1">
    <source>
        <dbReference type="ARBA" id="ARBA00004651"/>
    </source>
</evidence>
<feature type="transmembrane region" description="Helical" evidence="6">
    <location>
        <begin position="216"/>
        <end position="239"/>
    </location>
</feature>
<keyword evidence="4 6" id="KW-1133">Transmembrane helix</keyword>
<comment type="caution">
    <text evidence="7">The sequence shown here is derived from an EMBL/GenBank/DDBJ whole genome shotgun (WGS) entry which is preliminary data.</text>
</comment>
<feature type="transmembrane region" description="Helical" evidence="6">
    <location>
        <begin position="139"/>
        <end position="161"/>
    </location>
</feature>
<organism evidence="7">
    <name type="scientific">Agrobacterium albertimagni</name>
    <dbReference type="NCBI Taxonomy" id="147266"/>
    <lineage>
        <taxon>Bacteria</taxon>
        <taxon>Pseudomonadati</taxon>
        <taxon>Pseudomonadota</taxon>
        <taxon>Alphaproteobacteria</taxon>
        <taxon>Hyphomicrobiales</taxon>
        <taxon>Rhizobiaceae</taxon>
        <taxon>Rhizobium/Agrobacterium group</taxon>
        <taxon>Agrobacterium</taxon>
    </lineage>
</organism>
<keyword evidence="5 6" id="KW-0472">Membrane</keyword>
<sequence length="294" mass="30666">MALLAFLLSRTDLTALGDAFSQISVTHVIAGLAMVQIQIIVSALRWRFTASRLGEPFPASVAISEYYVASLLNQSLPGGVAGDAVRAYRMRNAGAGGWKGPAKAVVFERLSGQAAFFVLALSGLFAWPLVLGGEDAGRQALLLVLGFLLFATAVGVAVIIVRPRYEGFSRIGEDLSRVFIRRGALPVQGGLSLVIVGSYVATFFLASHAVGASLPWIAAFTLIPLCLIAMLIPAGFGGWGTREAAAMALWPLLGATDSQGLAASIVYGGLSLTGALPGLAILSIEAIRGKPRRA</sequence>
<dbReference type="PANTHER" id="PTHR40277">
    <property type="entry name" value="BLL5419 PROTEIN"/>
    <property type="match status" value="1"/>
</dbReference>
<dbReference type="InterPro" id="IPR022791">
    <property type="entry name" value="L-PG_synthase/AglD"/>
</dbReference>
<dbReference type="GO" id="GO:0005886">
    <property type="term" value="C:plasma membrane"/>
    <property type="evidence" value="ECO:0007669"/>
    <property type="project" value="UniProtKB-SubCell"/>
</dbReference>
<name>A0A7C1T801_9HYPH</name>
<proteinExistence type="predicted"/>
<evidence type="ECO:0000256" key="6">
    <source>
        <dbReference type="SAM" id="Phobius"/>
    </source>
</evidence>
<evidence type="ECO:0000256" key="4">
    <source>
        <dbReference type="ARBA" id="ARBA00022989"/>
    </source>
</evidence>
<evidence type="ECO:0000256" key="5">
    <source>
        <dbReference type="ARBA" id="ARBA00023136"/>
    </source>
</evidence>
<protein>
    <submittedName>
        <fullName evidence="7">Flippase-like domain-containing protein</fullName>
    </submittedName>
</protein>
<feature type="transmembrane region" description="Helical" evidence="6">
    <location>
        <begin position="190"/>
        <end position="210"/>
    </location>
</feature>
<comment type="subcellular location">
    <subcellularLocation>
        <location evidence="1">Cell membrane</location>
        <topology evidence="1">Multi-pass membrane protein</topology>
    </subcellularLocation>
</comment>
<evidence type="ECO:0000313" key="7">
    <source>
        <dbReference type="EMBL" id="HEB43685.1"/>
    </source>
</evidence>
<dbReference type="PANTHER" id="PTHR40277:SF1">
    <property type="entry name" value="BLL5419 PROTEIN"/>
    <property type="match status" value="1"/>
</dbReference>
<feature type="transmembrane region" description="Helical" evidence="6">
    <location>
        <begin position="27"/>
        <end position="46"/>
    </location>
</feature>
<evidence type="ECO:0000256" key="2">
    <source>
        <dbReference type="ARBA" id="ARBA00022475"/>
    </source>
</evidence>
<accession>A0A7C1T801</accession>
<dbReference type="Pfam" id="PF03706">
    <property type="entry name" value="LPG_synthase_TM"/>
    <property type="match status" value="1"/>
</dbReference>
<dbReference type="EMBL" id="DSKI01000430">
    <property type="protein sequence ID" value="HEB43685.1"/>
    <property type="molecule type" value="Genomic_DNA"/>
</dbReference>